<dbReference type="Proteomes" id="UP001234202">
    <property type="component" value="Unassembled WGS sequence"/>
</dbReference>
<keyword evidence="2" id="KW-1185">Reference proteome</keyword>
<protein>
    <submittedName>
        <fullName evidence="1">Uncharacterized protein</fullName>
    </submittedName>
</protein>
<dbReference type="EMBL" id="JASBWV010000032">
    <property type="protein sequence ID" value="KAJ9117378.1"/>
    <property type="molecule type" value="Genomic_DNA"/>
</dbReference>
<sequence>MQFRTLANLNQTCLLLRDVTLPVLYETVFYTEWTFGKAWQRTKEQNKGWKHVKEEIDAIRFEGGLKFKIDFSLHLYGPITPSDLVEASKWRLPPTSDPVRWRCEKRRQLQVFDPGMTGIMGYDWEPDMDYECLLHQMSLHRNAKLITDERCPREALLICPDFAEDGCWKVTNWVSKVPPALDIRHLQQDESLATTLQGCAWLIHGEGGLWTKARVTCKAEVLESLVTTYHTLASGLEYEVDICDEINAAEFTAIAEKLAEYLVSDPVRLQKVGWTLGTDPLLVVRKMVGDRLAYNASLTIHVDSHPPRPRSCRLVLSTEIHDLGTTEHPNRVPVVQSKRSYPVGELYRD</sequence>
<evidence type="ECO:0000313" key="2">
    <source>
        <dbReference type="Proteomes" id="UP001234202"/>
    </source>
</evidence>
<gene>
    <name evidence="1" type="ORF">QFC24_006472</name>
</gene>
<organism evidence="1 2">
    <name type="scientific">Naganishia onofrii</name>
    <dbReference type="NCBI Taxonomy" id="1851511"/>
    <lineage>
        <taxon>Eukaryota</taxon>
        <taxon>Fungi</taxon>
        <taxon>Dikarya</taxon>
        <taxon>Basidiomycota</taxon>
        <taxon>Agaricomycotina</taxon>
        <taxon>Tremellomycetes</taxon>
        <taxon>Filobasidiales</taxon>
        <taxon>Filobasidiaceae</taxon>
        <taxon>Naganishia</taxon>
    </lineage>
</organism>
<comment type="caution">
    <text evidence="1">The sequence shown here is derived from an EMBL/GenBank/DDBJ whole genome shotgun (WGS) entry which is preliminary data.</text>
</comment>
<evidence type="ECO:0000313" key="1">
    <source>
        <dbReference type="EMBL" id="KAJ9117378.1"/>
    </source>
</evidence>
<proteinExistence type="predicted"/>
<accession>A0ACC2X0Y9</accession>
<reference evidence="1" key="1">
    <citation type="submission" date="2023-04" db="EMBL/GenBank/DDBJ databases">
        <title>Draft Genome sequencing of Naganishia species isolated from polar environments using Oxford Nanopore Technology.</title>
        <authorList>
            <person name="Leo P."/>
            <person name="Venkateswaran K."/>
        </authorList>
    </citation>
    <scope>NUCLEOTIDE SEQUENCE</scope>
    <source>
        <strain evidence="1">DBVPG 5303</strain>
    </source>
</reference>
<name>A0ACC2X0Y9_9TREE</name>